<evidence type="ECO:0000313" key="4">
    <source>
        <dbReference type="EMBL" id="ORY98386.1"/>
    </source>
</evidence>
<keyword evidence="2" id="KW-0472">Membrane</keyword>
<feature type="compositionally biased region" description="Low complexity" evidence="1">
    <location>
        <begin position="128"/>
        <end position="141"/>
    </location>
</feature>
<dbReference type="STRING" id="64571.A0A1Y2G6P8"/>
<keyword evidence="2" id="KW-1133">Transmembrane helix</keyword>
<name>A0A1Y2G6P8_9FUNG</name>
<dbReference type="Proteomes" id="UP000193648">
    <property type="component" value="Unassembled WGS sequence"/>
</dbReference>
<feature type="compositionally biased region" description="Polar residues" evidence="1">
    <location>
        <begin position="107"/>
        <end position="127"/>
    </location>
</feature>
<dbReference type="AlphaFoldDB" id="A0A1Y2G6P8"/>
<dbReference type="RefSeq" id="XP_021875778.1">
    <property type="nucleotide sequence ID" value="XM_022026016.1"/>
</dbReference>
<evidence type="ECO:0000256" key="3">
    <source>
        <dbReference type="SAM" id="SignalP"/>
    </source>
</evidence>
<keyword evidence="3" id="KW-0732">Signal</keyword>
<feature type="signal peptide" evidence="3">
    <location>
        <begin position="1"/>
        <end position="20"/>
    </location>
</feature>
<dbReference type="OrthoDB" id="2412648at2759"/>
<organism evidence="4 5">
    <name type="scientific">Lobosporangium transversale</name>
    <dbReference type="NCBI Taxonomy" id="64571"/>
    <lineage>
        <taxon>Eukaryota</taxon>
        <taxon>Fungi</taxon>
        <taxon>Fungi incertae sedis</taxon>
        <taxon>Mucoromycota</taxon>
        <taxon>Mortierellomycotina</taxon>
        <taxon>Mortierellomycetes</taxon>
        <taxon>Mortierellales</taxon>
        <taxon>Mortierellaceae</taxon>
        <taxon>Lobosporangium</taxon>
    </lineage>
</organism>
<evidence type="ECO:0000256" key="1">
    <source>
        <dbReference type="SAM" id="MobiDB-lite"/>
    </source>
</evidence>
<accession>A0A1Y2G6P8</accession>
<feature type="region of interest" description="Disordered" evidence="1">
    <location>
        <begin position="107"/>
        <end position="141"/>
    </location>
</feature>
<comment type="caution">
    <text evidence="4">The sequence shown here is derived from an EMBL/GenBank/DDBJ whole genome shotgun (WGS) entry which is preliminary data.</text>
</comment>
<dbReference type="EMBL" id="MCFF01000070">
    <property type="protein sequence ID" value="ORY98386.1"/>
    <property type="molecule type" value="Genomic_DNA"/>
</dbReference>
<feature type="compositionally biased region" description="Low complexity" evidence="1">
    <location>
        <begin position="160"/>
        <end position="175"/>
    </location>
</feature>
<sequence length="203" mass="20784">MHFSTLVLASAIAAVANAQATEFPFKPDGECITNCLVTVGKKFYPDFTTDPTSPHFIASLAISYDRTSPHYMQFMAETGPCKGTCPADEINKYVEEHKAKQAWYEANKNSGGNTGTPSPSATKPATDSATNSATEPATATATTATTAVVIATTVSNAPISSSITRTSSPASPSATNPDSGASISAAVSGLIGVAALLSAVVLF</sequence>
<evidence type="ECO:0000313" key="5">
    <source>
        <dbReference type="Proteomes" id="UP000193648"/>
    </source>
</evidence>
<gene>
    <name evidence="4" type="ORF">BCR41DRAFT_364255</name>
</gene>
<evidence type="ECO:0000256" key="2">
    <source>
        <dbReference type="SAM" id="Phobius"/>
    </source>
</evidence>
<feature type="transmembrane region" description="Helical" evidence="2">
    <location>
        <begin position="181"/>
        <end position="202"/>
    </location>
</feature>
<dbReference type="InParanoid" id="A0A1Y2G6P8"/>
<protein>
    <submittedName>
        <fullName evidence="4">Uncharacterized protein</fullName>
    </submittedName>
</protein>
<feature type="region of interest" description="Disordered" evidence="1">
    <location>
        <begin position="160"/>
        <end position="179"/>
    </location>
</feature>
<reference evidence="4 5" key="1">
    <citation type="submission" date="2016-07" db="EMBL/GenBank/DDBJ databases">
        <title>Pervasive Adenine N6-methylation of Active Genes in Fungi.</title>
        <authorList>
            <consortium name="DOE Joint Genome Institute"/>
            <person name="Mondo S.J."/>
            <person name="Dannebaum R.O."/>
            <person name="Kuo R.C."/>
            <person name="Labutti K."/>
            <person name="Haridas S."/>
            <person name="Kuo A."/>
            <person name="Salamov A."/>
            <person name="Ahrendt S.R."/>
            <person name="Lipzen A."/>
            <person name="Sullivan W."/>
            <person name="Andreopoulos W.B."/>
            <person name="Clum A."/>
            <person name="Lindquist E."/>
            <person name="Daum C."/>
            <person name="Ramamoorthy G.K."/>
            <person name="Gryganskyi A."/>
            <person name="Culley D."/>
            <person name="Magnuson J.K."/>
            <person name="James T.Y."/>
            <person name="O'Malley M.A."/>
            <person name="Stajich J.E."/>
            <person name="Spatafora J.W."/>
            <person name="Visel A."/>
            <person name="Grigoriev I.V."/>
        </authorList>
    </citation>
    <scope>NUCLEOTIDE SEQUENCE [LARGE SCALE GENOMIC DNA]</scope>
    <source>
        <strain evidence="4 5">NRRL 3116</strain>
    </source>
</reference>
<keyword evidence="5" id="KW-1185">Reference proteome</keyword>
<proteinExistence type="predicted"/>
<feature type="chain" id="PRO_5012869874" evidence="3">
    <location>
        <begin position="21"/>
        <end position="203"/>
    </location>
</feature>
<dbReference type="GeneID" id="33567859"/>
<keyword evidence="2" id="KW-0812">Transmembrane</keyword>